<evidence type="ECO:0000313" key="2">
    <source>
        <dbReference type="Proteomes" id="UP001107558"/>
    </source>
</evidence>
<sequence>MDSKSQLDLYLTEVSMELLGNKFYDINGMRQHKLIDLFKACEAKEDRNEHSVEILCSLGFEDKNENSTINFLEDQFDFILKDANDSAAVNQKIISNLKKIKSDQDELLKDASQMYVKKLVERNKILTSFNKIRQQVINECTTNNEMQFTCESFYDAEREQLIQSCMDTIRFIKYVINDPHNEAKKGELISFVHAMRTIRDCESTSKNKRNKIKKPYKKIK</sequence>
<accession>A0A9J6CIA7</accession>
<keyword evidence="2" id="KW-1185">Reference proteome</keyword>
<reference evidence="1" key="1">
    <citation type="submission" date="2021-03" db="EMBL/GenBank/DDBJ databases">
        <title>Chromosome level genome of the anhydrobiotic midge Polypedilum vanderplanki.</title>
        <authorList>
            <person name="Yoshida Y."/>
            <person name="Kikawada T."/>
            <person name="Gusev O."/>
        </authorList>
    </citation>
    <scope>NUCLEOTIDE SEQUENCE</scope>
    <source>
        <strain evidence="1">NIAS01</strain>
        <tissue evidence="1">Whole body or cell culture</tissue>
    </source>
</reference>
<evidence type="ECO:0000313" key="1">
    <source>
        <dbReference type="EMBL" id="KAG5681310.1"/>
    </source>
</evidence>
<organism evidence="1 2">
    <name type="scientific">Polypedilum vanderplanki</name>
    <name type="common">Sleeping chironomid midge</name>
    <dbReference type="NCBI Taxonomy" id="319348"/>
    <lineage>
        <taxon>Eukaryota</taxon>
        <taxon>Metazoa</taxon>
        <taxon>Ecdysozoa</taxon>
        <taxon>Arthropoda</taxon>
        <taxon>Hexapoda</taxon>
        <taxon>Insecta</taxon>
        <taxon>Pterygota</taxon>
        <taxon>Neoptera</taxon>
        <taxon>Endopterygota</taxon>
        <taxon>Diptera</taxon>
        <taxon>Nematocera</taxon>
        <taxon>Chironomoidea</taxon>
        <taxon>Chironomidae</taxon>
        <taxon>Chironominae</taxon>
        <taxon>Polypedilum</taxon>
        <taxon>Polypedilum</taxon>
    </lineage>
</organism>
<comment type="caution">
    <text evidence="1">The sequence shown here is derived from an EMBL/GenBank/DDBJ whole genome shotgun (WGS) entry which is preliminary data.</text>
</comment>
<gene>
    <name evidence="1" type="ORF">PVAND_010759</name>
</gene>
<proteinExistence type="predicted"/>
<dbReference type="EMBL" id="JADBJN010000001">
    <property type="protein sequence ID" value="KAG5681310.1"/>
    <property type="molecule type" value="Genomic_DNA"/>
</dbReference>
<dbReference type="AlphaFoldDB" id="A0A9J6CIA7"/>
<dbReference type="OrthoDB" id="7913971at2759"/>
<name>A0A9J6CIA7_POLVA</name>
<protein>
    <submittedName>
        <fullName evidence="1">Uncharacterized protein</fullName>
    </submittedName>
</protein>
<dbReference type="Proteomes" id="UP001107558">
    <property type="component" value="Chromosome 1"/>
</dbReference>